<accession>A0AB35HBH2</accession>
<evidence type="ECO:0000313" key="3">
    <source>
        <dbReference type="EMBL" id="MCB8606219.1"/>
    </source>
</evidence>
<gene>
    <name evidence="3" type="ORF">LJD63_08085</name>
    <name evidence="2" type="ORF">VEIT17_18480</name>
</gene>
<organism evidence="3 5">
    <name type="scientific">Veillonella nakazawae</name>
    <dbReference type="NCBI Taxonomy" id="2682456"/>
    <lineage>
        <taxon>Bacteria</taxon>
        <taxon>Bacillati</taxon>
        <taxon>Bacillota</taxon>
        <taxon>Negativicutes</taxon>
        <taxon>Veillonellales</taxon>
        <taxon>Veillonellaceae</taxon>
        <taxon>Veillonella</taxon>
    </lineage>
</organism>
<name>A0AB35HBH2_9FIRM</name>
<feature type="signal peptide" evidence="1">
    <location>
        <begin position="1"/>
        <end position="23"/>
    </location>
</feature>
<dbReference type="RefSeq" id="WP_105089942.1">
    <property type="nucleotide sequence ID" value="NZ_AP022321.1"/>
</dbReference>
<proteinExistence type="predicted"/>
<reference evidence="2 4" key="1">
    <citation type="journal article" date="2020" name="Int. J. Syst. Evol. Microbiol.">
        <title>Veillonella nakazawae sp. nov., an anaerobic gram-negative coccus isolated from the oral cavity of Japanese children.</title>
        <authorList>
            <person name="Mashima I."/>
            <person name="Theodorea C.F."/>
            <person name="Djais A.A."/>
            <person name="Kunihiro T."/>
            <person name="Kawamura Y."/>
            <person name="Otomo M."/>
            <person name="Saitoh M."/>
            <person name="Tamai R."/>
            <person name="Kiyoura Y."/>
        </authorList>
    </citation>
    <scope>NUCLEOTIDE SEQUENCE [LARGE SCALE GENOMIC DNA]</scope>
    <source>
        <strain evidence="2 4">T1-7</strain>
    </source>
</reference>
<dbReference type="AlphaFoldDB" id="A0AB35HBH2"/>
<reference evidence="3" key="2">
    <citation type="submission" date="2021-10" db="EMBL/GenBank/DDBJ databases">
        <title>Collection of gut derived symbiotic bacterial strains cultured from healthy donors.</title>
        <authorList>
            <person name="Lin H."/>
            <person name="Littmann E."/>
            <person name="Kohout C."/>
            <person name="Pamer E.G."/>
        </authorList>
    </citation>
    <scope>NUCLEOTIDE SEQUENCE</scope>
    <source>
        <strain evidence="3">DFI.4.35</strain>
    </source>
</reference>
<dbReference type="EMBL" id="JAJDLA010000013">
    <property type="protein sequence ID" value="MCB8606219.1"/>
    <property type="molecule type" value="Genomic_DNA"/>
</dbReference>
<dbReference type="EMBL" id="AP022321">
    <property type="protein sequence ID" value="BBU35402.1"/>
    <property type="molecule type" value="Genomic_DNA"/>
</dbReference>
<keyword evidence="4" id="KW-1185">Reference proteome</keyword>
<sequence>MNKNLLGAFVLAGTLLVGGVANAANWNGLANYPEVPNSANGSETYFFDKASQFSGIDSSRNYVFGINVVNMHNNQYGEATLFKYIVHPSLHTVYRFSPDGQAYQITPGSNEYNMFLAAWKEVYGTDFSFPAL</sequence>
<keyword evidence="1" id="KW-0732">Signal</keyword>
<evidence type="ECO:0000313" key="2">
    <source>
        <dbReference type="EMBL" id="BBU35402.1"/>
    </source>
</evidence>
<evidence type="ECO:0000256" key="1">
    <source>
        <dbReference type="SAM" id="SignalP"/>
    </source>
</evidence>
<protein>
    <submittedName>
        <fullName evidence="3">Uncharacterized protein</fullName>
    </submittedName>
</protein>
<feature type="chain" id="PRO_5044289651" evidence="1">
    <location>
        <begin position="24"/>
        <end position="132"/>
    </location>
</feature>
<dbReference type="Proteomes" id="UP001198010">
    <property type="component" value="Unassembled WGS sequence"/>
</dbReference>
<evidence type="ECO:0000313" key="5">
    <source>
        <dbReference type="Proteomes" id="UP001198010"/>
    </source>
</evidence>
<dbReference type="Proteomes" id="UP000509249">
    <property type="component" value="Chromosome"/>
</dbReference>
<evidence type="ECO:0000313" key="4">
    <source>
        <dbReference type="Proteomes" id="UP000509249"/>
    </source>
</evidence>